<evidence type="ECO:0000313" key="3">
    <source>
        <dbReference type="Proteomes" id="UP000672032"/>
    </source>
</evidence>
<protein>
    <recommendedName>
        <fullName evidence="4">Extracellular membrane protein CFEM domain-containing protein</fullName>
    </recommendedName>
</protein>
<gene>
    <name evidence="2" type="ORF">DSL72_009523</name>
</gene>
<dbReference type="Proteomes" id="UP000672032">
    <property type="component" value="Chromosome 8"/>
</dbReference>
<evidence type="ECO:0000256" key="1">
    <source>
        <dbReference type="SAM" id="SignalP"/>
    </source>
</evidence>
<organism evidence="2 3">
    <name type="scientific">Monilinia vaccinii-corymbosi</name>
    <dbReference type="NCBI Taxonomy" id="61207"/>
    <lineage>
        <taxon>Eukaryota</taxon>
        <taxon>Fungi</taxon>
        <taxon>Dikarya</taxon>
        <taxon>Ascomycota</taxon>
        <taxon>Pezizomycotina</taxon>
        <taxon>Leotiomycetes</taxon>
        <taxon>Helotiales</taxon>
        <taxon>Sclerotiniaceae</taxon>
        <taxon>Monilinia</taxon>
    </lineage>
</organism>
<feature type="signal peptide" evidence="1">
    <location>
        <begin position="1"/>
        <end position="18"/>
    </location>
</feature>
<reference evidence="2" key="1">
    <citation type="submission" date="2020-10" db="EMBL/GenBank/DDBJ databases">
        <title>Genome Sequence of Monilinia vaccinii-corymbosi Sheds Light on Mummy Berry Disease Infection of Blueberry and Mating Type.</title>
        <authorList>
            <person name="Yow A.G."/>
            <person name="Zhang Y."/>
            <person name="Bansal K."/>
            <person name="Eacker S.M."/>
            <person name="Sullivan S."/>
            <person name="Liachko I."/>
            <person name="Cubeta M.A."/>
            <person name="Rollins J.A."/>
            <person name="Ashrafi H."/>
        </authorList>
    </citation>
    <scope>NUCLEOTIDE SEQUENCE</scope>
    <source>
        <strain evidence="2">RL-1</strain>
    </source>
</reference>
<feature type="chain" id="PRO_5032623515" description="Extracellular membrane protein CFEM domain-containing protein" evidence="1">
    <location>
        <begin position="19"/>
        <end position="83"/>
    </location>
</feature>
<accession>A0A8A3PRC9</accession>
<keyword evidence="1" id="KW-0732">Signal</keyword>
<evidence type="ECO:0000313" key="2">
    <source>
        <dbReference type="EMBL" id="QSZ37425.1"/>
    </source>
</evidence>
<dbReference type="OrthoDB" id="3448747at2759"/>
<sequence length="83" mass="8477">MHSSTLMAVFAGLNLVVARPALLPAALQTRVEECSCADAQGAYAVCLLERCGHGCGDADGAPCVASVKAECITDWATCPLPLA</sequence>
<keyword evidence="3" id="KW-1185">Reference proteome</keyword>
<name>A0A8A3PRC9_9HELO</name>
<evidence type="ECO:0008006" key="4">
    <source>
        <dbReference type="Google" id="ProtNLM"/>
    </source>
</evidence>
<dbReference type="EMBL" id="CP063412">
    <property type="protein sequence ID" value="QSZ37425.1"/>
    <property type="molecule type" value="Genomic_DNA"/>
</dbReference>
<dbReference type="AlphaFoldDB" id="A0A8A3PRC9"/>
<proteinExistence type="predicted"/>